<accession>A0ABS4K6Y6</accession>
<keyword evidence="1" id="KW-0812">Transmembrane</keyword>
<dbReference type="RefSeq" id="WP_021283048.1">
    <property type="nucleotide sequence ID" value="NZ_JAGGLL010000015.1"/>
</dbReference>
<protein>
    <submittedName>
        <fullName evidence="2">Uncharacterized protein</fullName>
    </submittedName>
</protein>
<proteinExistence type="predicted"/>
<comment type="caution">
    <text evidence="2">The sequence shown here is derived from an EMBL/GenBank/DDBJ whole genome shotgun (WGS) entry which is preliminary data.</text>
</comment>
<keyword evidence="1" id="KW-0472">Membrane</keyword>
<organism evidence="2 3">
    <name type="scientific">Clostridium punense</name>
    <dbReference type="NCBI Taxonomy" id="1054297"/>
    <lineage>
        <taxon>Bacteria</taxon>
        <taxon>Bacillati</taxon>
        <taxon>Bacillota</taxon>
        <taxon>Clostridia</taxon>
        <taxon>Eubacteriales</taxon>
        <taxon>Clostridiaceae</taxon>
        <taxon>Clostridium</taxon>
    </lineage>
</organism>
<evidence type="ECO:0000313" key="2">
    <source>
        <dbReference type="EMBL" id="MBP2022384.1"/>
    </source>
</evidence>
<gene>
    <name evidence="2" type="ORF">J2Z44_002205</name>
</gene>
<sequence>MNNFRDILKIILIVGLFIVFSPVIFGVFGFVLRSLFFIIILGAVVISGVVIYLKYKAKKLEKEYKEDPNLKYYYDTKQNDPEENKDDSFIDYSDSTIIDVDYEESDDKGDNN</sequence>
<evidence type="ECO:0000256" key="1">
    <source>
        <dbReference type="SAM" id="Phobius"/>
    </source>
</evidence>
<evidence type="ECO:0000313" key="3">
    <source>
        <dbReference type="Proteomes" id="UP001519308"/>
    </source>
</evidence>
<feature type="transmembrane region" description="Helical" evidence="1">
    <location>
        <begin position="7"/>
        <end position="28"/>
    </location>
</feature>
<feature type="transmembrane region" description="Helical" evidence="1">
    <location>
        <begin position="34"/>
        <end position="55"/>
    </location>
</feature>
<reference evidence="2 3" key="1">
    <citation type="submission" date="2021-03" db="EMBL/GenBank/DDBJ databases">
        <title>Genomic Encyclopedia of Type Strains, Phase IV (KMG-IV): sequencing the most valuable type-strain genomes for metagenomic binning, comparative biology and taxonomic classification.</title>
        <authorList>
            <person name="Goeker M."/>
        </authorList>
    </citation>
    <scope>NUCLEOTIDE SEQUENCE [LARGE SCALE GENOMIC DNA]</scope>
    <source>
        <strain evidence="2 3">DSM 28650</strain>
    </source>
</reference>
<dbReference type="EMBL" id="JAGGLL010000015">
    <property type="protein sequence ID" value="MBP2022384.1"/>
    <property type="molecule type" value="Genomic_DNA"/>
</dbReference>
<dbReference type="Proteomes" id="UP001519308">
    <property type="component" value="Unassembled WGS sequence"/>
</dbReference>
<name>A0ABS4K6Y6_9CLOT</name>
<keyword evidence="1" id="KW-1133">Transmembrane helix</keyword>
<keyword evidence="3" id="KW-1185">Reference proteome</keyword>